<name>A0A6A6DUJ6_9PEZI</name>
<sequence length="96" mass="11081">MHFLNLLAIITAIQWRLIKRLNILQLRAIAGAVKQFDPEQHREHQAEPGFEPEVDSVIREIADLLQKESSVQNDTDFRVDMTDEGTIMMWAFKTCG</sequence>
<evidence type="ECO:0000313" key="1">
    <source>
        <dbReference type="EMBL" id="KAF2181660.1"/>
    </source>
</evidence>
<dbReference type="Proteomes" id="UP000800200">
    <property type="component" value="Unassembled WGS sequence"/>
</dbReference>
<gene>
    <name evidence="1" type="ORF">K469DRAFT_713264</name>
</gene>
<dbReference type="AlphaFoldDB" id="A0A6A6DUJ6"/>
<dbReference type="EMBL" id="ML994651">
    <property type="protein sequence ID" value="KAF2181660.1"/>
    <property type="molecule type" value="Genomic_DNA"/>
</dbReference>
<reference evidence="1" key="1">
    <citation type="journal article" date="2020" name="Stud. Mycol.">
        <title>101 Dothideomycetes genomes: a test case for predicting lifestyles and emergence of pathogens.</title>
        <authorList>
            <person name="Haridas S."/>
            <person name="Albert R."/>
            <person name="Binder M."/>
            <person name="Bloem J."/>
            <person name="Labutti K."/>
            <person name="Salamov A."/>
            <person name="Andreopoulos B."/>
            <person name="Baker S."/>
            <person name="Barry K."/>
            <person name="Bills G."/>
            <person name="Bluhm B."/>
            <person name="Cannon C."/>
            <person name="Castanera R."/>
            <person name="Culley D."/>
            <person name="Daum C."/>
            <person name="Ezra D."/>
            <person name="Gonzalez J."/>
            <person name="Henrissat B."/>
            <person name="Kuo A."/>
            <person name="Liang C."/>
            <person name="Lipzen A."/>
            <person name="Lutzoni F."/>
            <person name="Magnuson J."/>
            <person name="Mondo S."/>
            <person name="Nolan M."/>
            <person name="Ohm R."/>
            <person name="Pangilinan J."/>
            <person name="Park H.-J."/>
            <person name="Ramirez L."/>
            <person name="Alfaro M."/>
            <person name="Sun H."/>
            <person name="Tritt A."/>
            <person name="Yoshinaga Y."/>
            <person name="Zwiers L.-H."/>
            <person name="Turgeon B."/>
            <person name="Goodwin S."/>
            <person name="Spatafora J."/>
            <person name="Crous P."/>
            <person name="Grigoriev I."/>
        </authorList>
    </citation>
    <scope>NUCLEOTIDE SEQUENCE</scope>
    <source>
        <strain evidence="1">CBS 207.26</strain>
    </source>
</reference>
<keyword evidence="2" id="KW-1185">Reference proteome</keyword>
<organism evidence="1 2">
    <name type="scientific">Zopfia rhizophila CBS 207.26</name>
    <dbReference type="NCBI Taxonomy" id="1314779"/>
    <lineage>
        <taxon>Eukaryota</taxon>
        <taxon>Fungi</taxon>
        <taxon>Dikarya</taxon>
        <taxon>Ascomycota</taxon>
        <taxon>Pezizomycotina</taxon>
        <taxon>Dothideomycetes</taxon>
        <taxon>Dothideomycetes incertae sedis</taxon>
        <taxon>Zopfiaceae</taxon>
        <taxon>Zopfia</taxon>
    </lineage>
</organism>
<protein>
    <submittedName>
        <fullName evidence="1">Uncharacterized protein</fullName>
    </submittedName>
</protein>
<accession>A0A6A6DUJ6</accession>
<proteinExistence type="predicted"/>
<evidence type="ECO:0000313" key="2">
    <source>
        <dbReference type="Proteomes" id="UP000800200"/>
    </source>
</evidence>